<dbReference type="GO" id="GO:0016705">
    <property type="term" value="F:oxidoreductase activity, acting on paired donors, with incorporation or reduction of molecular oxygen"/>
    <property type="evidence" value="ECO:0007669"/>
    <property type="project" value="InterPro"/>
</dbReference>
<evidence type="ECO:0000256" key="15">
    <source>
        <dbReference type="SAM" id="MobiDB-lite"/>
    </source>
</evidence>
<keyword evidence="6 13" id="KW-0479">Metal-binding</keyword>
<evidence type="ECO:0000256" key="6">
    <source>
        <dbReference type="ARBA" id="ARBA00022723"/>
    </source>
</evidence>
<evidence type="ECO:0000256" key="16">
    <source>
        <dbReference type="SAM" id="Phobius"/>
    </source>
</evidence>
<feature type="non-terminal residue" evidence="17">
    <location>
        <position position="541"/>
    </location>
</feature>
<comment type="caution">
    <text evidence="17">The sequence shown here is derived from an EMBL/GenBank/DDBJ whole genome shotgun (WGS) entry which is preliminary data.</text>
</comment>
<keyword evidence="12 16" id="KW-0472">Membrane</keyword>
<reference evidence="17 18" key="1">
    <citation type="journal article" date="2021" name="J. Hered.">
        <title>A chromosome-level genome assembly of the parasitoid wasp, Cotesia glomerata (Hymenoptera: Braconidae).</title>
        <authorList>
            <person name="Pinto B.J."/>
            <person name="Weis J.J."/>
            <person name="Gamble T."/>
            <person name="Ode P.J."/>
            <person name="Paul R."/>
            <person name="Zaspel J.M."/>
        </authorList>
    </citation>
    <scope>NUCLEOTIDE SEQUENCE [LARGE SCALE GENOMIC DNA]</scope>
    <source>
        <strain evidence="17">CgM1</strain>
    </source>
</reference>
<keyword evidence="16" id="KW-0812">Transmembrane</keyword>
<keyword evidence="11 14" id="KW-0503">Monooxygenase</keyword>
<proteinExistence type="inferred from homology"/>
<feature type="binding site" description="axial binding residue" evidence="13">
    <location>
        <position position="442"/>
    </location>
    <ligand>
        <name>heme</name>
        <dbReference type="ChEBI" id="CHEBI:30413"/>
    </ligand>
    <ligandPart>
        <name>Fe</name>
        <dbReference type="ChEBI" id="CHEBI:18248"/>
    </ligandPart>
</feature>
<evidence type="ECO:0000256" key="10">
    <source>
        <dbReference type="ARBA" id="ARBA00023004"/>
    </source>
</evidence>
<evidence type="ECO:0000256" key="3">
    <source>
        <dbReference type="ARBA" id="ARBA00004406"/>
    </source>
</evidence>
<comment type="similarity">
    <text evidence="4 14">Belongs to the cytochrome P450 family.</text>
</comment>
<evidence type="ECO:0000256" key="11">
    <source>
        <dbReference type="ARBA" id="ARBA00023033"/>
    </source>
</evidence>
<keyword evidence="8" id="KW-0492">Microsome</keyword>
<organism evidence="17 18">
    <name type="scientific">Cotesia glomerata</name>
    <name type="common">Lepidopteran parasitic wasp</name>
    <name type="synonym">Apanteles glomeratus</name>
    <dbReference type="NCBI Taxonomy" id="32391"/>
    <lineage>
        <taxon>Eukaryota</taxon>
        <taxon>Metazoa</taxon>
        <taxon>Ecdysozoa</taxon>
        <taxon>Arthropoda</taxon>
        <taxon>Hexapoda</taxon>
        <taxon>Insecta</taxon>
        <taxon>Pterygota</taxon>
        <taxon>Neoptera</taxon>
        <taxon>Endopterygota</taxon>
        <taxon>Hymenoptera</taxon>
        <taxon>Apocrita</taxon>
        <taxon>Ichneumonoidea</taxon>
        <taxon>Braconidae</taxon>
        <taxon>Microgastrinae</taxon>
        <taxon>Cotesia</taxon>
    </lineage>
</organism>
<keyword evidence="16" id="KW-1133">Transmembrane helix</keyword>
<evidence type="ECO:0000256" key="5">
    <source>
        <dbReference type="ARBA" id="ARBA00022617"/>
    </source>
</evidence>
<keyword evidence="10 13" id="KW-0408">Iron</keyword>
<dbReference type="InterPro" id="IPR050476">
    <property type="entry name" value="Insect_CytP450_Detox"/>
</dbReference>
<dbReference type="InterPro" id="IPR017972">
    <property type="entry name" value="Cyt_P450_CS"/>
</dbReference>
<evidence type="ECO:0000256" key="13">
    <source>
        <dbReference type="PIRSR" id="PIRSR602401-1"/>
    </source>
</evidence>
<feature type="transmembrane region" description="Helical" evidence="16">
    <location>
        <begin position="6"/>
        <end position="22"/>
    </location>
</feature>
<dbReference type="SUPFAM" id="SSF48264">
    <property type="entry name" value="Cytochrome P450"/>
    <property type="match status" value="1"/>
</dbReference>
<dbReference type="Pfam" id="PF00067">
    <property type="entry name" value="p450"/>
    <property type="match status" value="1"/>
</dbReference>
<name>A0AAV7HZH2_COTGL</name>
<keyword evidence="9 14" id="KW-0560">Oxidoreductase</keyword>
<dbReference type="InterPro" id="IPR036396">
    <property type="entry name" value="Cyt_P450_sf"/>
</dbReference>
<keyword evidence="5 13" id="KW-0349">Heme</keyword>
<dbReference type="PRINTS" id="PR00385">
    <property type="entry name" value="P450"/>
</dbReference>
<accession>A0AAV7HZH2</accession>
<evidence type="ECO:0000256" key="9">
    <source>
        <dbReference type="ARBA" id="ARBA00023002"/>
    </source>
</evidence>
<dbReference type="InterPro" id="IPR001128">
    <property type="entry name" value="Cyt_P450"/>
</dbReference>
<evidence type="ECO:0000256" key="8">
    <source>
        <dbReference type="ARBA" id="ARBA00022848"/>
    </source>
</evidence>
<dbReference type="AlphaFoldDB" id="A0AAV7HZH2"/>
<dbReference type="Proteomes" id="UP000826195">
    <property type="component" value="Unassembled WGS sequence"/>
</dbReference>
<dbReference type="GO" id="GO:0020037">
    <property type="term" value="F:heme binding"/>
    <property type="evidence" value="ECO:0007669"/>
    <property type="project" value="InterPro"/>
</dbReference>
<evidence type="ECO:0000256" key="2">
    <source>
        <dbReference type="ARBA" id="ARBA00004174"/>
    </source>
</evidence>
<gene>
    <name evidence="17" type="ORF">KQX54_009196</name>
</gene>
<evidence type="ECO:0000256" key="4">
    <source>
        <dbReference type="ARBA" id="ARBA00010617"/>
    </source>
</evidence>
<evidence type="ECO:0008006" key="19">
    <source>
        <dbReference type="Google" id="ProtNLM"/>
    </source>
</evidence>
<protein>
    <recommendedName>
        <fullName evidence="19">Cytochrome P450</fullName>
    </recommendedName>
</protein>
<dbReference type="PANTHER" id="PTHR24292">
    <property type="entry name" value="CYTOCHROME P450"/>
    <property type="match status" value="1"/>
</dbReference>
<dbReference type="PRINTS" id="PR00463">
    <property type="entry name" value="EP450I"/>
</dbReference>
<dbReference type="Gene3D" id="1.10.630.10">
    <property type="entry name" value="Cytochrome P450"/>
    <property type="match status" value="1"/>
</dbReference>
<dbReference type="InterPro" id="IPR002401">
    <property type="entry name" value="Cyt_P450_E_grp-I"/>
</dbReference>
<evidence type="ECO:0000313" key="18">
    <source>
        <dbReference type="Proteomes" id="UP000826195"/>
    </source>
</evidence>
<comment type="cofactor">
    <cofactor evidence="1 13">
        <name>heme</name>
        <dbReference type="ChEBI" id="CHEBI:30413"/>
    </cofactor>
</comment>
<feature type="compositionally biased region" description="Low complexity" evidence="15">
    <location>
        <begin position="511"/>
        <end position="522"/>
    </location>
</feature>
<feature type="region of interest" description="Disordered" evidence="15">
    <location>
        <begin position="511"/>
        <end position="541"/>
    </location>
</feature>
<dbReference type="CDD" id="cd11056">
    <property type="entry name" value="CYP6-like"/>
    <property type="match status" value="1"/>
</dbReference>
<sequence length="541" mass="61966">MIWVITYIGVVLFLVLMYKYLTRNYNHWNIRKIPTARGAVLGFGHMLDVMMLKKNLSTLLQETYNAYPDVSMVGLFDFDQPALLIKDPELVKTVIQIEFASFSDHMTLNIFADPLLTMDPAFVNGEKWKHIRGMFSKAFSVKNLKFISLVAKYECDKLVEFIDKKFDKESVVDVNAKHLFSNFTAQVVAHMIFGVDGEAFDDFHLPESFRTMMDAMFEANVITGIRQNIFFSLPLVGKLLNVGFVPSWVNVTFTRVVNEIRELRKSLNLKKYDILQQIIDYEADNKYGDVVACYAFLFFIEGYETSSLTLSSTAYLLSKYPKFQTKARKEVDRVMDKYKSICYDAINEMTYLDQIIQEAIRLFSPVASMQKICTKSITLQGVDGLACALDPGDVVFISSVGIHRDEKYWQNPNDFNPDRFAKGSEGYRKHMYLGFGEGPRKCPGKRMAIVQVKAAMAIILKNYIIEASSRTVEPVKIEPKYFLTTAQGGFWIELRRLTCSYLSQKLSQFSMSNEGSSQSSNQSEKRPLSDYEDELPQAKRK</sequence>
<evidence type="ECO:0000256" key="12">
    <source>
        <dbReference type="ARBA" id="ARBA00023136"/>
    </source>
</evidence>
<dbReference type="GO" id="GO:0005789">
    <property type="term" value="C:endoplasmic reticulum membrane"/>
    <property type="evidence" value="ECO:0007669"/>
    <property type="project" value="UniProtKB-SubCell"/>
</dbReference>
<dbReference type="EMBL" id="JAHXZJ010002609">
    <property type="protein sequence ID" value="KAH0539858.1"/>
    <property type="molecule type" value="Genomic_DNA"/>
</dbReference>
<dbReference type="GO" id="GO:0005506">
    <property type="term" value="F:iron ion binding"/>
    <property type="evidence" value="ECO:0007669"/>
    <property type="project" value="InterPro"/>
</dbReference>
<evidence type="ECO:0000256" key="1">
    <source>
        <dbReference type="ARBA" id="ARBA00001971"/>
    </source>
</evidence>
<keyword evidence="7" id="KW-0256">Endoplasmic reticulum</keyword>
<comment type="subcellular location">
    <subcellularLocation>
        <location evidence="3">Endoplasmic reticulum membrane</location>
        <topology evidence="3">Peripheral membrane protein</topology>
    </subcellularLocation>
    <subcellularLocation>
        <location evidence="2">Microsome membrane</location>
        <topology evidence="2">Peripheral membrane protein</topology>
    </subcellularLocation>
</comment>
<dbReference type="GO" id="GO:0004497">
    <property type="term" value="F:monooxygenase activity"/>
    <property type="evidence" value="ECO:0007669"/>
    <property type="project" value="UniProtKB-KW"/>
</dbReference>
<keyword evidence="18" id="KW-1185">Reference proteome</keyword>
<evidence type="ECO:0000256" key="7">
    <source>
        <dbReference type="ARBA" id="ARBA00022824"/>
    </source>
</evidence>
<evidence type="ECO:0000256" key="14">
    <source>
        <dbReference type="RuleBase" id="RU000461"/>
    </source>
</evidence>
<dbReference type="PANTHER" id="PTHR24292:SF104">
    <property type="entry name" value="CYTOCHROME P450 308A1-RELATED"/>
    <property type="match status" value="1"/>
</dbReference>
<evidence type="ECO:0000313" key="17">
    <source>
        <dbReference type="EMBL" id="KAH0539858.1"/>
    </source>
</evidence>
<dbReference type="FunFam" id="1.10.630.10:FF:000182">
    <property type="entry name" value="Cytochrome P450 3A4"/>
    <property type="match status" value="1"/>
</dbReference>
<dbReference type="PROSITE" id="PS00086">
    <property type="entry name" value="CYTOCHROME_P450"/>
    <property type="match status" value="1"/>
</dbReference>